<dbReference type="EMBL" id="AUZZ01009919">
    <property type="protein sequence ID" value="EQD32092.1"/>
    <property type="molecule type" value="Genomic_DNA"/>
</dbReference>
<reference evidence="1" key="1">
    <citation type="submission" date="2013-08" db="EMBL/GenBank/DDBJ databases">
        <authorList>
            <person name="Mendez C."/>
            <person name="Richter M."/>
            <person name="Ferrer M."/>
            <person name="Sanchez J."/>
        </authorList>
    </citation>
    <scope>NUCLEOTIDE SEQUENCE</scope>
</reference>
<protein>
    <submittedName>
        <fullName evidence="1">Uncharacterized protein</fullName>
    </submittedName>
</protein>
<reference evidence="1" key="2">
    <citation type="journal article" date="2014" name="ISME J.">
        <title>Microbial stratification in low pH oxic and suboxic macroscopic growths along an acid mine drainage.</title>
        <authorList>
            <person name="Mendez-Garcia C."/>
            <person name="Mesa V."/>
            <person name="Sprenger R.R."/>
            <person name="Richter M."/>
            <person name="Diez M.S."/>
            <person name="Solano J."/>
            <person name="Bargiela R."/>
            <person name="Golyshina O.V."/>
            <person name="Manteca A."/>
            <person name="Ramos J.L."/>
            <person name="Gallego J.R."/>
            <person name="Llorente I."/>
            <person name="Martins Dos Santos V.A."/>
            <person name="Jensen O.N."/>
            <person name="Pelaez A.I."/>
            <person name="Sanchez J."/>
            <person name="Ferrer M."/>
        </authorList>
    </citation>
    <scope>NUCLEOTIDE SEQUENCE</scope>
</reference>
<organism evidence="1">
    <name type="scientific">mine drainage metagenome</name>
    <dbReference type="NCBI Taxonomy" id="410659"/>
    <lineage>
        <taxon>unclassified sequences</taxon>
        <taxon>metagenomes</taxon>
        <taxon>ecological metagenomes</taxon>
    </lineage>
</organism>
<feature type="non-terminal residue" evidence="1">
    <location>
        <position position="1"/>
    </location>
</feature>
<proteinExistence type="predicted"/>
<evidence type="ECO:0000313" key="1">
    <source>
        <dbReference type="EMBL" id="EQD32092.1"/>
    </source>
</evidence>
<accession>T0YJK0</accession>
<sequence length="151" mass="16627">AENGGQPLGRSAFLKATGIKEVDWRGRYWARWNDAVSEAGFAPNELNAAHESDHLLSKLADLVIDLGRFPTASEMQLKRRADATFPSQKVYDRFGDKIAKIVRLRAFCMEHPQFSNVLALCPAPVTAENSDVGAAVALEDGYVYLALMKVC</sequence>
<comment type="caution">
    <text evidence="1">The sequence shown here is derived from an EMBL/GenBank/DDBJ whole genome shotgun (WGS) entry which is preliminary data.</text>
</comment>
<dbReference type="AlphaFoldDB" id="T0YJK0"/>
<gene>
    <name evidence="1" type="ORF">B2A_13690</name>
</gene>
<name>T0YJK0_9ZZZZ</name>